<evidence type="ECO:0000256" key="3">
    <source>
        <dbReference type="ARBA" id="ARBA00022552"/>
    </source>
</evidence>
<evidence type="ECO:0000256" key="4">
    <source>
        <dbReference type="ARBA" id="ARBA00023242"/>
    </source>
</evidence>
<evidence type="ECO:0000256" key="7">
    <source>
        <dbReference type="PIRNR" id="PIRNR017300"/>
    </source>
</evidence>
<feature type="compositionally biased region" description="Basic and acidic residues" evidence="8">
    <location>
        <begin position="565"/>
        <end position="577"/>
    </location>
</feature>
<keyword evidence="2 7" id="KW-0690">Ribosome biogenesis</keyword>
<name>A0AAV8X7M1_9CUCU</name>
<evidence type="ECO:0000256" key="8">
    <source>
        <dbReference type="SAM" id="MobiDB-lite"/>
    </source>
</evidence>
<comment type="function">
    <text evidence="7">Involved in nucleolar processing of pre-18S ribosomal RNA.</text>
</comment>
<evidence type="ECO:0000256" key="2">
    <source>
        <dbReference type="ARBA" id="ARBA00022517"/>
    </source>
</evidence>
<dbReference type="PIRSF" id="PIRSF017300">
    <property type="entry name" value="snoRNP_Mpp10"/>
    <property type="match status" value="1"/>
</dbReference>
<dbReference type="GO" id="GO:0032040">
    <property type="term" value="C:small-subunit processome"/>
    <property type="evidence" value="ECO:0007669"/>
    <property type="project" value="TreeGrafter"/>
</dbReference>
<dbReference type="InterPro" id="IPR012173">
    <property type="entry name" value="Mpp10"/>
</dbReference>
<comment type="caution">
    <text evidence="9">The sequence shown here is derived from an EMBL/GenBank/DDBJ whole genome shotgun (WGS) entry which is preliminary data.</text>
</comment>
<keyword evidence="10" id="KW-1185">Reference proteome</keyword>
<dbReference type="EMBL" id="JANEYF010003719">
    <property type="protein sequence ID" value="KAJ8934519.1"/>
    <property type="molecule type" value="Genomic_DNA"/>
</dbReference>
<dbReference type="AlphaFoldDB" id="A0AAV8X7M1"/>
<sequence length="577" mass="66780">MTTKNKYFETVLEDFLDITKEPDNFLNSGNIISSRIKTNLKQTYDFSKSEEKNITSYALPELIIKNFDLEQIWQQIELQNDTLLAKSIANTSKLIVKKDDLLFTNLKEKMHCSEHNEDEEINTSFGEVDVNIDERNTLGSENESDEIDLNDKNCDDDWDQSNSDDKGREFEKKSVVDDEFFKLEEMEHFLNTEEKKMQNLNMNGNDSEGSESDEEHSIDLFEDDSDAEDEKLKTAKFKDFFVAADDKKPKRNKFLEDIDDELDDPVNNNEVKSSLEARQERLKKKIEIIEQTAIGEKPWQLKGEITAAGRPQNSLLEEIVEFDLTSKPAPVITEHTTLQLEDIIKQRIKDRSFDSVVRKIKPVETPLEYKKKLVLDQEKSKQSLAQIYEKEFLEQEASLNPENIDKEEVEPELHKELFPELKIINNLPAINMEEVAPVASSDAALLAPEEVKNKVKGEVIGKSERTTADKNRERRKKKLKQRAHLKEKQKREVLVNKLNPGLGNKYSKEKARKLLQQVTKERNVEKMDESVGAKNVKSSKAFFTQLQEEVITHISNKVKSKKRKRNDDQLEAKKIKL</sequence>
<dbReference type="GO" id="GO:0034457">
    <property type="term" value="C:Mpp10 complex"/>
    <property type="evidence" value="ECO:0007669"/>
    <property type="project" value="UniProtKB-UniRule"/>
</dbReference>
<dbReference type="GO" id="GO:0005732">
    <property type="term" value="C:sno(s)RNA-containing ribonucleoprotein complex"/>
    <property type="evidence" value="ECO:0007669"/>
    <property type="project" value="UniProtKB-UniRule"/>
</dbReference>
<feature type="region of interest" description="Disordered" evidence="8">
    <location>
        <begin position="460"/>
        <end position="488"/>
    </location>
</feature>
<evidence type="ECO:0000313" key="10">
    <source>
        <dbReference type="Proteomes" id="UP001162156"/>
    </source>
</evidence>
<feature type="compositionally biased region" description="Basic and acidic residues" evidence="8">
    <location>
        <begin position="460"/>
        <end position="472"/>
    </location>
</feature>
<feature type="region of interest" description="Disordered" evidence="8">
    <location>
        <begin position="556"/>
        <end position="577"/>
    </location>
</feature>
<accession>A0AAV8X7M1</accession>
<keyword evidence="5 7" id="KW-0687">Ribonucleoprotein</keyword>
<dbReference type="Proteomes" id="UP001162156">
    <property type="component" value="Unassembled WGS sequence"/>
</dbReference>
<evidence type="ECO:0000313" key="9">
    <source>
        <dbReference type="EMBL" id="KAJ8934519.1"/>
    </source>
</evidence>
<proteinExistence type="inferred from homology"/>
<feature type="region of interest" description="Disordered" evidence="8">
    <location>
        <begin position="137"/>
        <end position="170"/>
    </location>
</feature>
<dbReference type="Pfam" id="PF04006">
    <property type="entry name" value="Mpp10"/>
    <property type="match status" value="3"/>
</dbReference>
<comment type="similarity">
    <text evidence="6 7">Belongs to the MPP10 family.</text>
</comment>
<reference evidence="9" key="1">
    <citation type="journal article" date="2023" name="Insect Mol. Biol.">
        <title>Genome sequencing provides insights into the evolution of gene families encoding plant cell wall-degrading enzymes in longhorned beetles.</title>
        <authorList>
            <person name="Shin N.R."/>
            <person name="Okamura Y."/>
            <person name="Kirsch R."/>
            <person name="Pauchet Y."/>
        </authorList>
    </citation>
    <scope>NUCLEOTIDE SEQUENCE</scope>
    <source>
        <strain evidence="9">RBIC_L_NR</strain>
    </source>
</reference>
<keyword evidence="3 7" id="KW-0698">rRNA processing</keyword>
<feature type="compositionally biased region" description="Basic residues" evidence="8">
    <location>
        <begin position="473"/>
        <end position="483"/>
    </location>
</feature>
<gene>
    <name evidence="9" type="ORF">NQ314_013302</name>
</gene>
<dbReference type="PANTHER" id="PTHR17039:SF0">
    <property type="entry name" value="U3 SMALL NUCLEOLAR RIBONUCLEOPROTEIN PROTEIN MPP10"/>
    <property type="match status" value="1"/>
</dbReference>
<evidence type="ECO:0000256" key="6">
    <source>
        <dbReference type="ARBA" id="ARBA00029455"/>
    </source>
</evidence>
<evidence type="ECO:0000256" key="1">
    <source>
        <dbReference type="ARBA" id="ARBA00004604"/>
    </source>
</evidence>
<dbReference type="GO" id="GO:0006364">
    <property type="term" value="P:rRNA processing"/>
    <property type="evidence" value="ECO:0007669"/>
    <property type="project" value="UniProtKB-KW"/>
</dbReference>
<organism evidence="9 10">
    <name type="scientific">Rhamnusium bicolor</name>
    <dbReference type="NCBI Taxonomy" id="1586634"/>
    <lineage>
        <taxon>Eukaryota</taxon>
        <taxon>Metazoa</taxon>
        <taxon>Ecdysozoa</taxon>
        <taxon>Arthropoda</taxon>
        <taxon>Hexapoda</taxon>
        <taxon>Insecta</taxon>
        <taxon>Pterygota</taxon>
        <taxon>Neoptera</taxon>
        <taxon>Endopterygota</taxon>
        <taxon>Coleoptera</taxon>
        <taxon>Polyphaga</taxon>
        <taxon>Cucujiformia</taxon>
        <taxon>Chrysomeloidea</taxon>
        <taxon>Cerambycidae</taxon>
        <taxon>Lepturinae</taxon>
        <taxon>Rhagiini</taxon>
        <taxon>Rhamnusium</taxon>
    </lineage>
</organism>
<comment type="subcellular location">
    <subcellularLocation>
        <location evidence="1 7">Nucleus</location>
        <location evidence="1 7">Nucleolus</location>
    </subcellularLocation>
</comment>
<dbReference type="PANTHER" id="PTHR17039">
    <property type="entry name" value="U3 SMALL NUCLEOLAR RIBONUCLEOPROTEIN PROTEIN MPP10"/>
    <property type="match status" value="1"/>
</dbReference>
<protein>
    <recommendedName>
        <fullName evidence="7">U3 small nucleolar ribonucleoprotein protein MPP10</fullName>
    </recommendedName>
</protein>
<keyword evidence="4 7" id="KW-0539">Nucleus</keyword>
<evidence type="ECO:0000256" key="5">
    <source>
        <dbReference type="ARBA" id="ARBA00023274"/>
    </source>
</evidence>